<feature type="transmembrane region" description="Helical" evidence="3">
    <location>
        <begin position="110"/>
        <end position="129"/>
    </location>
</feature>
<dbReference type="EMBL" id="JBHTCH010000004">
    <property type="protein sequence ID" value="MFC7359428.1"/>
    <property type="molecule type" value="Genomic_DNA"/>
</dbReference>
<keyword evidence="3" id="KW-0472">Membrane</keyword>
<evidence type="ECO:0000256" key="3">
    <source>
        <dbReference type="SAM" id="Phobius"/>
    </source>
</evidence>
<evidence type="ECO:0008006" key="6">
    <source>
        <dbReference type="Google" id="ProtNLM"/>
    </source>
</evidence>
<keyword evidence="3" id="KW-1133">Transmembrane helix</keyword>
<evidence type="ECO:0000313" key="5">
    <source>
        <dbReference type="Proteomes" id="UP001596524"/>
    </source>
</evidence>
<dbReference type="InterPro" id="IPR041916">
    <property type="entry name" value="Anti_sigma_zinc_sf"/>
</dbReference>
<evidence type="ECO:0000313" key="4">
    <source>
        <dbReference type="EMBL" id="MFC7359428.1"/>
    </source>
</evidence>
<dbReference type="Gene3D" id="1.10.10.1320">
    <property type="entry name" value="Anti-sigma factor, zinc-finger domain"/>
    <property type="match status" value="1"/>
</dbReference>
<sequence>MTQTWHADDETLRSWAGGTAAPVLAASLEAHLLRCDECRRRMASLAPSTTASDAVRRWDALADEIDRPRTTPLTRLGLSTPGLRAAWLGAVLVLLLAPATVAAMGGRIPLVLAVAPLAPLAAVALAYRASVEPAGQLALATPSAGLRVVAARALVVALPAVPLGVGGALAFGLPLDVALGWLLPGAALAALVLLAGTTRVDPAVVAATLGSVWAVAVSWPPASRRMPAAAVVDLVASGPVQLTALAVAIGAIALTVARRDAVAYRRTA</sequence>
<keyword evidence="1" id="KW-0805">Transcription regulation</keyword>
<organism evidence="4 5">
    <name type="scientific">Nocardioides astragali</name>
    <dbReference type="NCBI Taxonomy" id="1776736"/>
    <lineage>
        <taxon>Bacteria</taxon>
        <taxon>Bacillati</taxon>
        <taxon>Actinomycetota</taxon>
        <taxon>Actinomycetes</taxon>
        <taxon>Propionibacteriales</taxon>
        <taxon>Nocardioidaceae</taxon>
        <taxon>Nocardioides</taxon>
    </lineage>
</organism>
<feature type="transmembrane region" description="Helical" evidence="3">
    <location>
        <begin position="234"/>
        <end position="257"/>
    </location>
</feature>
<keyword evidence="5" id="KW-1185">Reference proteome</keyword>
<reference evidence="5" key="1">
    <citation type="journal article" date="2019" name="Int. J. Syst. Evol. Microbiol.">
        <title>The Global Catalogue of Microorganisms (GCM) 10K type strain sequencing project: providing services to taxonomists for standard genome sequencing and annotation.</title>
        <authorList>
            <consortium name="The Broad Institute Genomics Platform"/>
            <consortium name="The Broad Institute Genome Sequencing Center for Infectious Disease"/>
            <person name="Wu L."/>
            <person name="Ma J."/>
        </authorList>
    </citation>
    <scope>NUCLEOTIDE SEQUENCE [LARGE SCALE GENOMIC DNA]</scope>
    <source>
        <strain evidence="5">FCH27</strain>
    </source>
</reference>
<accession>A0ABW2N156</accession>
<evidence type="ECO:0000256" key="1">
    <source>
        <dbReference type="ARBA" id="ARBA00023015"/>
    </source>
</evidence>
<gene>
    <name evidence="4" type="ORF">ACFQO6_04025</name>
</gene>
<feature type="transmembrane region" description="Helical" evidence="3">
    <location>
        <begin position="149"/>
        <end position="172"/>
    </location>
</feature>
<feature type="transmembrane region" description="Helical" evidence="3">
    <location>
        <begin position="203"/>
        <end position="222"/>
    </location>
</feature>
<feature type="transmembrane region" description="Helical" evidence="3">
    <location>
        <begin position="178"/>
        <end position="196"/>
    </location>
</feature>
<keyword evidence="3" id="KW-0812">Transmembrane</keyword>
<evidence type="ECO:0000256" key="2">
    <source>
        <dbReference type="ARBA" id="ARBA00023163"/>
    </source>
</evidence>
<keyword evidence="2" id="KW-0804">Transcription</keyword>
<dbReference type="RefSeq" id="WP_255889521.1">
    <property type="nucleotide sequence ID" value="NZ_JAFMZM010000002.1"/>
</dbReference>
<dbReference type="Proteomes" id="UP001596524">
    <property type="component" value="Unassembled WGS sequence"/>
</dbReference>
<feature type="transmembrane region" description="Helical" evidence="3">
    <location>
        <begin position="85"/>
        <end position="104"/>
    </location>
</feature>
<name>A0ABW2N156_9ACTN</name>
<proteinExistence type="predicted"/>
<protein>
    <recommendedName>
        <fullName evidence="6">Zinc-finger domain-containing protein</fullName>
    </recommendedName>
</protein>
<comment type="caution">
    <text evidence="4">The sequence shown here is derived from an EMBL/GenBank/DDBJ whole genome shotgun (WGS) entry which is preliminary data.</text>
</comment>